<sequence>MKKSIVVFVVMALVASSLFAAGAAEKTAVQQGMTFSNWSGSEKASVEIFTWMIDTFNQKVGAEDQVVQINWPWGETESQLAIRAQGKEQYDIAQIDIRMLPALAEAGVLADLNQVFGKEFFTSNFSAGSIAVGNFKGTQYGIPWTVAPMALISNPKILKEAGVDFPIVTIADFERACEMVKTNHPANKDANLSNDIVAYAAMTKESGTAAPDLMVWLWTFGASVYDEQGKSALNSEKAVQALTWFNSLMQKGYIQQAMARGDARTLFKEGRVAFYDDALMSKGAITNPAFGDISEYAFPQVHPVLKQGDKPQASGWGHLLVIIDRSPKKAQAKAFIEHLISEEVALRYFKENGMLPSKKSVLANEAVASDYWSNAWTPVLDGGRLAETAGPLYAAANQVILEELQAMLSGSKTPSQAGSAMASRIDTL</sequence>
<dbReference type="PANTHER" id="PTHR43649:SF12">
    <property type="entry name" value="DIACETYLCHITOBIOSE BINDING PROTEIN DASA"/>
    <property type="match status" value="1"/>
</dbReference>
<proteinExistence type="predicted"/>
<dbReference type="Gene3D" id="3.40.190.10">
    <property type="entry name" value="Periplasmic binding protein-like II"/>
    <property type="match status" value="1"/>
</dbReference>
<accession>A0A644X3K1</accession>
<dbReference type="SUPFAM" id="SSF53850">
    <property type="entry name" value="Periplasmic binding protein-like II"/>
    <property type="match status" value="1"/>
</dbReference>
<evidence type="ECO:0000313" key="1">
    <source>
        <dbReference type="EMBL" id="MPM08873.1"/>
    </source>
</evidence>
<dbReference type="EMBL" id="VSSQ01001500">
    <property type="protein sequence ID" value="MPM08873.1"/>
    <property type="molecule type" value="Genomic_DNA"/>
</dbReference>
<name>A0A644X3K1_9ZZZZ</name>
<protein>
    <recommendedName>
        <fullName evidence="2">ABC transporter-binding protein</fullName>
    </recommendedName>
</protein>
<evidence type="ECO:0008006" key="2">
    <source>
        <dbReference type="Google" id="ProtNLM"/>
    </source>
</evidence>
<dbReference type="InterPro" id="IPR006059">
    <property type="entry name" value="SBP"/>
</dbReference>
<organism evidence="1">
    <name type="scientific">bioreactor metagenome</name>
    <dbReference type="NCBI Taxonomy" id="1076179"/>
    <lineage>
        <taxon>unclassified sequences</taxon>
        <taxon>metagenomes</taxon>
        <taxon>ecological metagenomes</taxon>
    </lineage>
</organism>
<dbReference type="Pfam" id="PF01547">
    <property type="entry name" value="SBP_bac_1"/>
    <property type="match status" value="1"/>
</dbReference>
<comment type="caution">
    <text evidence="1">The sequence shown here is derived from an EMBL/GenBank/DDBJ whole genome shotgun (WGS) entry which is preliminary data.</text>
</comment>
<reference evidence="1" key="1">
    <citation type="submission" date="2019-08" db="EMBL/GenBank/DDBJ databases">
        <authorList>
            <person name="Kucharzyk K."/>
            <person name="Murdoch R.W."/>
            <person name="Higgins S."/>
            <person name="Loffler F."/>
        </authorList>
    </citation>
    <scope>NUCLEOTIDE SEQUENCE</scope>
</reference>
<gene>
    <name evidence="1" type="ORF">SDC9_55189</name>
</gene>
<dbReference type="AlphaFoldDB" id="A0A644X3K1"/>
<dbReference type="PANTHER" id="PTHR43649">
    <property type="entry name" value="ARABINOSE-BINDING PROTEIN-RELATED"/>
    <property type="match status" value="1"/>
</dbReference>
<dbReference type="InterPro" id="IPR050490">
    <property type="entry name" value="Bact_solute-bd_prot1"/>
</dbReference>